<dbReference type="PANTHER" id="PTHR44591:SF3">
    <property type="entry name" value="RESPONSE REGULATORY DOMAIN-CONTAINING PROTEIN"/>
    <property type="match status" value="1"/>
</dbReference>
<evidence type="ECO:0000256" key="2">
    <source>
        <dbReference type="PROSITE-ProRule" id="PRU00169"/>
    </source>
</evidence>
<dbReference type="PROSITE" id="PS50110">
    <property type="entry name" value="RESPONSE_REGULATORY"/>
    <property type="match status" value="1"/>
</dbReference>
<dbReference type="InterPro" id="IPR001789">
    <property type="entry name" value="Sig_transdc_resp-reg_receiver"/>
</dbReference>
<dbReference type="Proteomes" id="UP001291912">
    <property type="component" value="Unassembled WGS sequence"/>
</dbReference>
<feature type="modified residue" description="4-aspartylphosphate" evidence="2">
    <location>
        <position position="52"/>
    </location>
</feature>
<keyword evidence="1 2" id="KW-0597">Phosphoprotein</keyword>
<dbReference type="RefSeq" id="WP_322597529.1">
    <property type="nucleotide sequence ID" value="NZ_BAAAPT010000001.1"/>
</dbReference>
<accession>A0ABU5N513</accession>
<dbReference type="CDD" id="cd17574">
    <property type="entry name" value="REC_OmpR"/>
    <property type="match status" value="1"/>
</dbReference>
<keyword evidence="5" id="KW-1185">Reference proteome</keyword>
<dbReference type="Pfam" id="PF00072">
    <property type="entry name" value="Response_reg"/>
    <property type="match status" value="1"/>
</dbReference>
<organism evidence="4 5">
    <name type="scientific">Microbacterium aquimaris</name>
    <dbReference type="NCBI Taxonomy" id="459816"/>
    <lineage>
        <taxon>Bacteria</taxon>
        <taxon>Bacillati</taxon>
        <taxon>Actinomycetota</taxon>
        <taxon>Actinomycetes</taxon>
        <taxon>Micrococcales</taxon>
        <taxon>Microbacteriaceae</taxon>
        <taxon>Microbacterium</taxon>
    </lineage>
</organism>
<reference evidence="4 5" key="1">
    <citation type="submission" date="2023-10" db="EMBL/GenBank/DDBJ databases">
        <title>Microbacterium xanthum sp. nov., isolated from seaweed.</title>
        <authorList>
            <person name="Lee S.D."/>
        </authorList>
    </citation>
    <scope>NUCLEOTIDE SEQUENCE [LARGE SCALE GENOMIC DNA]</scope>
    <source>
        <strain evidence="4 5">KCTC 19124</strain>
    </source>
</reference>
<evidence type="ECO:0000313" key="5">
    <source>
        <dbReference type="Proteomes" id="UP001291912"/>
    </source>
</evidence>
<feature type="domain" description="Response regulatory" evidence="3">
    <location>
        <begin position="3"/>
        <end position="119"/>
    </location>
</feature>
<dbReference type="PANTHER" id="PTHR44591">
    <property type="entry name" value="STRESS RESPONSE REGULATOR PROTEIN 1"/>
    <property type="match status" value="1"/>
</dbReference>
<protein>
    <submittedName>
        <fullName evidence="4">Response regulator</fullName>
    </submittedName>
</protein>
<evidence type="ECO:0000259" key="3">
    <source>
        <dbReference type="PROSITE" id="PS50110"/>
    </source>
</evidence>
<dbReference type="EMBL" id="JAWJYN010000001">
    <property type="protein sequence ID" value="MDZ8161154.1"/>
    <property type="molecule type" value="Genomic_DNA"/>
</dbReference>
<dbReference type="InterPro" id="IPR011006">
    <property type="entry name" value="CheY-like_superfamily"/>
</dbReference>
<proteinExistence type="predicted"/>
<dbReference type="InterPro" id="IPR050595">
    <property type="entry name" value="Bact_response_regulator"/>
</dbReference>
<evidence type="ECO:0000313" key="4">
    <source>
        <dbReference type="EMBL" id="MDZ8161154.1"/>
    </source>
</evidence>
<gene>
    <name evidence="4" type="ORF">R2Q92_04845</name>
</gene>
<evidence type="ECO:0000256" key="1">
    <source>
        <dbReference type="ARBA" id="ARBA00022553"/>
    </source>
</evidence>
<name>A0ABU5N513_9MICO</name>
<dbReference type="SUPFAM" id="SSF52172">
    <property type="entry name" value="CheY-like"/>
    <property type="match status" value="1"/>
</dbReference>
<comment type="caution">
    <text evidence="4">The sequence shown here is derived from an EMBL/GenBank/DDBJ whole genome shotgun (WGS) entry which is preliminary data.</text>
</comment>
<sequence length="121" mass="13483">MAQVLIVEDDDDVASLVRDVLARDGYDIRVGRDGGEGLDLAREHRPDLVLLDWMMPVKTGIEVCEELRSDEGFATTRIVMLTARRADEDRERAMAAGADDYLVKPFLPRALRSRVAELLAG</sequence>
<dbReference type="Gene3D" id="3.40.50.2300">
    <property type="match status" value="1"/>
</dbReference>
<dbReference type="SMART" id="SM00448">
    <property type="entry name" value="REC"/>
    <property type="match status" value="1"/>
</dbReference>